<evidence type="ECO:0000313" key="2">
    <source>
        <dbReference type="EMBL" id="KAK2945053.1"/>
    </source>
</evidence>
<evidence type="ECO:0000313" key="3">
    <source>
        <dbReference type="Proteomes" id="UP001281761"/>
    </source>
</evidence>
<feature type="compositionally biased region" description="Basic and acidic residues" evidence="1">
    <location>
        <begin position="225"/>
        <end position="235"/>
    </location>
</feature>
<feature type="compositionally biased region" description="Basic and acidic residues" evidence="1">
    <location>
        <begin position="406"/>
        <end position="431"/>
    </location>
</feature>
<name>A0ABQ9WZV9_9EUKA</name>
<keyword evidence="3" id="KW-1185">Reference proteome</keyword>
<proteinExistence type="predicted"/>
<feature type="compositionally biased region" description="Acidic residues" evidence="1">
    <location>
        <begin position="8"/>
        <end position="27"/>
    </location>
</feature>
<feature type="region of interest" description="Disordered" evidence="1">
    <location>
        <begin position="450"/>
        <end position="474"/>
    </location>
</feature>
<feature type="compositionally biased region" description="Basic and acidic residues" evidence="1">
    <location>
        <begin position="338"/>
        <end position="373"/>
    </location>
</feature>
<dbReference type="Proteomes" id="UP001281761">
    <property type="component" value="Unassembled WGS sequence"/>
</dbReference>
<feature type="compositionally biased region" description="Basic and acidic residues" evidence="1">
    <location>
        <begin position="65"/>
        <end position="154"/>
    </location>
</feature>
<feature type="region of interest" description="Disordered" evidence="1">
    <location>
        <begin position="182"/>
        <end position="381"/>
    </location>
</feature>
<comment type="caution">
    <text evidence="2">The sequence shown here is derived from an EMBL/GenBank/DDBJ whole genome shotgun (WGS) entry which is preliminary data.</text>
</comment>
<feature type="region of interest" description="Disordered" evidence="1">
    <location>
        <begin position="405"/>
        <end position="431"/>
    </location>
</feature>
<feature type="compositionally biased region" description="Basic and acidic residues" evidence="1">
    <location>
        <begin position="294"/>
        <end position="307"/>
    </location>
</feature>
<evidence type="ECO:0000256" key="1">
    <source>
        <dbReference type="SAM" id="MobiDB-lite"/>
    </source>
</evidence>
<dbReference type="EMBL" id="JARBJD010000274">
    <property type="protein sequence ID" value="KAK2945053.1"/>
    <property type="molecule type" value="Genomic_DNA"/>
</dbReference>
<sequence>MHQQFLQTEEEEEESEWEEEVEEDSEFDASLPQKPLQQPDAGGEIINPFTPPPPPVPTKSSPQTKKTEAEIREAIERLTRQGKEIRDKREQAAREKEMNETPKTKQITEKEKTKIVNKLYEDAKRRNEEQRKKEEEKRRQQEEEEAKLEKEVKKKYGKATQRNYVHYKELTEPRHVVEGRAYGETDDQPPHPECTFHPTIRKKSQNLASTHRTLAEEDGPGTTRLYKDAMKRKESQSALEEDTPQFKDSLRGSSRVGGRTIRSAHSSDRMNDTTHTSGTANEQSKQSPHSSPKKKFENVRTTHRDFSQESFPQLKRGTLKAQEVRTRSDHTTQISQELTEKMEKEIAQQKYLEGTKKNRKERLDNERDEKEQSKPTFRKRIVLPSDEISPKKVTLEQNRIDSLTARLDHEAKERSKTARSDKKSHKIVEQKQRKRIDEMFHHLVSGLGEWKSENVGSPNLPDDGENHTTSQQNQETEALLNVTELRVVISLSQPSASIRKWKNLNKPHFETSALSPTLPTRIEDASSPYFTTQNLSTPKTELSVQERFEPFPQQSPLSGTGKTSFLSLASLDAVHRIRNSITF</sequence>
<feature type="region of interest" description="Disordered" evidence="1">
    <location>
        <begin position="1"/>
        <end position="154"/>
    </location>
</feature>
<organism evidence="2 3">
    <name type="scientific">Blattamonas nauphoetae</name>
    <dbReference type="NCBI Taxonomy" id="2049346"/>
    <lineage>
        <taxon>Eukaryota</taxon>
        <taxon>Metamonada</taxon>
        <taxon>Preaxostyla</taxon>
        <taxon>Oxymonadida</taxon>
        <taxon>Blattamonas</taxon>
    </lineage>
</organism>
<accession>A0ABQ9WZV9</accession>
<feature type="compositionally biased region" description="Polar residues" evidence="1">
    <location>
        <begin position="273"/>
        <end position="282"/>
    </location>
</feature>
<gene>
    <name evidence="2" type="ORF">BLNAU_19998</name>
</gene>
<reference evidence="2 3" key="1">
    <citation type="journal article" date="2022" name="bioRxiv">
        <title>Genomics of Preaxostyla Flagellates Illuminates Evolutionary Transitions and the Path Towards Mitochondrial Loss.</title>
        <authorList>
            <person name="Novak L.V.F."/>
            <person name="Treitli S.C."/>
            <person name="Pyrih J."/>
            <person name="Halakuc P."/>
            <person name="Pipaliya S.V."/>
            <person name="Vacek V."/>
            <person name="Brzon O."/>
            <person name="Soukal P."/>
            <person name="Eme L."/>
            <person name="Dacks J.B."/>
            <person name="Karnkowska A."/>
            <person name="Elias M."/>
            <person name="Hampl V."/>
        </authorList>
    </citation>
    <scope>NUCLEOTIDE SEQUENCE [LARGE SCALE GENOMIC DNA]</scope>
    <source>
        <strain evidence="2">NAU3</strain>
        <tissue evidence="2">Gut</tissue>
    </source>
</reference>
<protein>
    <submittedName>
        <fullName evidence="2">Uncharacterized protein</fullName>
    </submittedName>
</protein>